<dbReference type="Pfam" id="PF12802">
    <property type="entry name" value="MarR_2"/>
    <property type="match status" value="1"/>
</dbReference>
<name>A0A221W3S2_9PSEU</name>
<dbReference type="KEGG" id="ahg:AHOG_13400"/>
<dbReference type="Gene3D" id="1.10.10.10">
    <property type="entry name" value="Winged helix-like DNA-binding domain superfamily/Winged helix DNA-binding domain"/>
    <property type="match status" value="1"/>
</dbReference>
<dbReference type="AlphaFoldDB" id="A0A221W3S2"/>
<dbReference type="InterPro" id="IPR036388">
    <property type="entry name" value="WH-like_DNA-bd_sf"/>
</dbReference>
<dbReference type="SUPFAM" id="SSF46785">
    <property type="entry name" value="Winged helix' DNA-binding domain"/>
    <property type="match status" value="1"/>
</dbReference>
<dbReference type="PANTHER" id="PTHR33164">
    <property type="entry name" value="TRANSCRIPTIONAL REGULATOR, MARR FAMILY"/>
    <property type="match status" value="1"/>
</dbReference>
<dbReference type="InterPro" id="IPR000835">
    <property type="entry name" value="HTH_MarR-typ"/>
</dbReference>
<reference evidence="2 3" key="1">
    <citation type="submission" date="2017-07" db="EMBL/GenBank/DDBJ databases">
        <title>Complete genome sequence of Actinoalloteichus hoggarensis DSM 45943, type strain of Actinoalloteichus hoggarensis.</title>
        <authorList>
            <person name="Ruckert C."/>
            <person name="Nouioui I."/>
            <person name="Willmese J."/>
            <person name="van Wezel G."/>
            <person name="Klenk H.-P."/>
            <person name="Kalinowski J."/>
            <person name="Zotchev S.B."/>
        </authorList>
    </citation>
    <scope>NUCLEOTIDE SEQUENCE [LARGE SCALE GENOMIC DNA]</scope>
    <source>
        <strain evidence="2 3">DSM 45943</strain>
    </source>
</reference>
<dbReference type="InterPro" id="IPR039422">
    <property type="entry name" value="MarR/SlyA-like"/>
</dbReference>
<evidence type="ECO:0000313" key="3">
    <source>
        <dbReference type="Proteomes" id="UP000204221"/>
    </source>
</evidence>
<sequence>MMTGAVAWLSPREQEIWRSCLHAQQTLHEALDQQLRRDAGIPHAYYHILVALSECDGRRTSMTKLAAEVGSSPSRLSHAVSRLEARGWVARRRDRRNRRVVLASLTDQGFAALAAAAPGHVREVRRMLFDRLSPEQLDALADVTSALDPRPGPS</sequence>
<dbReference type="PRINTS" id="PR00598">
    <property type="entry name" value="HTHMARR"/>
</dbReference>
<evidence type="ECO:0000259" key="1">
    <source>
        <dbReference type="PROSITE" id="PS50995"/>
    </source>
</evidence>
<dbReference type="SMART" id="SM00347">
    <property type="entry name" value="HTH_MARR"/>
    <property type="match status" value="1"/>
</dbReference>
<protein>
    <submittedName>
        <fullName evidence="2">Transcriptional repressor MprA</fullName>
    </submittedName>
</protein>
<dbReference type="EMBL" id="CP022521">
    <property type="protein sequence ID" value="ASO20323.1"/>
    <property type="molecule type" value="Genomic_DNA"/>
</dbReference>
<dbReference type="InterPro" id="IPR036390">
    <property type="entry name" value="WH_DNA-bd_sf"/>
</dbReference>
<gene>
    <name evidence="2" type="primary">mprA3</name>
    <name evidence="2" type="ORF">AHOG_13400</name>
</gene>
<dbReference type="GO" id="GO:0003700">
    <property type="term" value="F:DNA-binding transcription factor activity"/>
    <property type="evidence" value="ECO:0007669"/>
    <property type="project" value="InterPro"/>
</dbReference>
<dbReference type="PROSITE" id="PS50995">
    <property type="entry name" value="HTH_MARR_2"/>
    <property type="match status" value="1"/>
</dbReference>
<accession>A0A221W3S2</accession>
<dbReference type="PANTHER" id="PTHR33164:SF99">
    <property type="entry name" value="MARR FAMILY REGULATORY PROTEIN"/>
    <property type="match status" value="1"/>
</dbReference>
<dbReference type="GO" id="GO:0006950">
    <property type="term" value="P:response to stress"/>
    <property type="evidence" value="ECO:0007669"/>
    <property type="project" value="TreeGrafter"/>
</dbReference>
<evidence type="ECO:0000313" key="2">
    <source>
        <dbReference type="EMBL" id="ASO20323.1"/>
    </source>
</evidence>
<dbReference type="RefSeq" id="WP_245856738.1">
    <property type="nucleotide sequence ID" value="NZ_CP022521.1"/>
</dbReference>
<keyword evidence="3" id="KW-1185">Reference proteome</keyword>
<proteinExistence type="predicted"/>
<dbReference type="Proteomes" id="UP000204221">
    <property type="component" value="Chromosome"/>
</dbReference>
<organism evidence="2 3">
    <name type="scientific">Actinoalloteichus hoggarensis</name>
    <dbReference type="NCBI Taxonomy" id="1470176"/>
    <lineage>
        <taxon>Bacteria</taxon>
        <taxon>Bacillati</taxon>
        <taxon>Actinomycetota</taxon>
        <taxon>Actinomycetes</taxon>
        <taxon>Pseudonocardiales</taxon>
        <taxon>Pseudonocardiaceae</taxon>
        <taxon>Actinoalloteichus</taxon>
    </lineage>
</organism>
<feature type="domain" description="HTH marR-type" evidence="1">
    <location>
        <begin position="13"/>
        <end position="149"/>
    </location>
</feature>